<dbReference type="RefSeq" id="WP_099150253.1">
    <property type="nucleotide sequence ID" value="NZ_PDUD01000018.1"/>
</dbReference>
<keyword evidence="3" id="KW-0378">Hydrolase</keyword>
<evidence type="ECO:0000256" key="6">
    <source>
        <dbReference type="SAM" id="SignalP"/>
    </source>
</evidence>
<keyword evidence="8" id="KW-1185">Reference proteome</keyword>
<dbReference type="Pfam" id="PF04794">
    <property type="entry name" value="YdjC"/>
    <property type="match status" value="1"/>
</dbReference>
<dbReference type="Gene3D" id="3.20.20.370">
    <property type="entry name" value="Glycoside hydrolase/deacetylase"/>
    <property type="match status" value="1"/>
</dbReference>
<dbReference type="PANTHER" id="PTHR31609">
    <property type="entry name" value="YDJC DEACETYLASE FAMILY MEMBER"/>
    <property type="match status" value="1"/>
</dbReference>
<dbReference type="Proteomes" id="UP000223913">
    <property type="component" value="Unassembled WGS sequence"/>
</dbReference>
<evidence type="ECO:0000256" key="1">
    <source>
        <dbReference type="ARBA" id="ARBA00001946"/>
    </source>
</evidence>
<dbReference type="PANTHER" id="PTHR31609:SF1">
    <property type="entry name" value="CARBOHYDRATE DEACETYLASE"/>
    <property type="match status" value="1"/>
</dbReference>
<dbReference type="EMBL" id="PDUD01000018">
    <property type="protein sequence ID" value="PHN06270.1"/>
    <property type="molecule type" value="Genomic_DNA"/>
</dbReference>
<name>A0A2D0ND20_FLAN2</name>
<sequence>MKNLFSIWSLFLLSSLFLLQTACKPTSGQQTETETAEVSTPGTWAERLGFPAGKKVVILHADDIGMCEEANISARNYLESDHIQSCAVMMPCPNAKDFIEWAKAHPQEDVGLHLTLTSEWKTYRWPGLTSGEEAPGLLDEDGKLWHEVIQVVQNAKPEEVEKEIRAQVEQAIAWGYRPDHIDTHMGTLYGSHLFTAAYLKVAEEYQIPAMVIDMTKPEVLEGFRQQGYPLNDEMVNMVNNYSLPKLDYFYSAPNGKTYEEKTTKFKELIQSLQPGLTEIIFHPSELTDNLKTITNSWQQRAWEAEMFADPDMKQFFEEEGLIFTNWKEIMERFKNS</sequence>
<comment type="cofactor">
    <cofactor evidence="1">
        <name>Mg(2+)</name>
        <dbReference type="ChEBI" id="CHEBI:18420"/>
    </cofactor>
</comment>
<evidence type="ECO:0008006" key="9">
    <source>
        <dbReference type="Google" id="ProtNLM"/>
    </source>
</evidence>
<reference evidence="7 8" key="1">
    <citation type="submission" date="2017-10" db="EMBL/GenBank/DDBJ databases">
        <title>The draft genome sequence of Lewinella nigricans NBRC 102662.</title>
        <authorList>
            <person name="Wang K."/>
        </authorList>
    </citation>
    <scope>NUCLEOTIDE SEQUENCE [LARGE SCALE GENOMIC DNA]</scope>
    <source>
        <strain evidence="7 8">NBRC 102662</strain>
    </source>
</reference>
<dbReference type="CDD" id="cd10802">
    <property type="entry name" value="YdjC_TTHB029_like"/>
    <property type="match status" value="1"/>
</dbReference>
<protein>
    <recommendedName>
        <fullName evidence="9">ChbG/HpnK family deacetylase</fullName>
    </recommendedName>
</protein>
<dbReference type="GO" id="GO:0016787">
    <property type="term" value="F:hydrolase activity"/>
    <property type="evidence" value="ECO:0007669"/>
    <property type="project" value="UniProtKB-KW"/>
</dbReference>
<keyword evidence="4" id="KW-0460">Magnesium</keyword>
<organism evidence="7 8">
    <name type="scientific">Flavilitoribacter nigricans (strain ATCC 23147 / DSM 23189 / NBRC 102662 / NCIMB 1420 / SS-2)</name>
    <name type="common">Lewinella nigricans</name>
    <dbReference type="NCBI Taxonomy" id="1122177"/>
    <lineage>
        <taxon>Bacteria</taxon>
        <taxon>Pseudomonadati</taxon>
        <taxon>Bacteroidota</taxon>
        <taxon>Saprospiria</taxon>
        <taxon>Saprospirales</taxon>
        <taxon>Lewinellaceae</taxon>
        <taxon>Flavilitoribacter</taxon>
    </lineage>
</organism>
<keyword evidence="6" id="KW-0732">Signal</keyword>
<keyword evidence="5" id="KW-0119">Carbohydrate metabolism</keyword>
<evidence type="ECO:0000313" key="7">
    <source>
        <dbReference type="EMBL" id="PHN06270.1"/>
    </source>
</evidence>
<comment type="caution">
    <text evidence="7">The sequence shown here is derived from an EMBL/GenBank/DDBJ whole genome shotgun (WGS) entry which is preliminary data.</text>
</comment>
<dbReference type="OrthoDB" id="9774177at2"/>
<feature type="signal peptide" evidence="6">
    <location>
        <begin position="1"/>
        <end position="21"/>
    </location>
</feature>
<feature type="chain" id="PRO_5012090341" description="ChbG/HpnK family deacetylase" evidence="6">
    <location>
        <begin position="22"/>
        <end position="336"/>
    </location>
</feature>
<evidence type="ECO:0000256" key="3">
    <source>
        <dbReference type="ARBA" id="ARBA00022801"/>
    </source>
</evidence>
<accession>A0A2D0ND20</accession>
<evidence type="ECO:0000256" key="4">
    <source>
        <dbReference type="ARBA" id="ARBA00022842"/>
    </source>
</evidence>
<dbReference type="InterPro" id="IPR011330">
    <property type="entry name" value="Glyco_hydro/deAcase_b/a-brl"/>
</dbReference>
<dbReference type="InterPro" id="IPR006879">
    <property type="entry name" value="YdjC-like"/>
</dbReference>
<evidence type="ECO:0000313" key="8">
    <source>
        <dbReference type="Proteomes" id="UP000223913"/>
    </source>
</evidence>
<gene>
    <name evidence="7" type="ORF">CRP01_11900</name>
</gene>
<dbReference type="GO" id="GO:0046872">
    <property type="term" value="F:metal ion binding"/>
    <property type="evidence" value="ECO:0007669"/>
    <property type="project" value="UniProtKB-KW"/>
</dbReference>
<proteinExistence type="predicted"/>
<dbReference type="AlphaFoldDB" id="A0A2D0ND20"/>
<evidence type="ECO:0000256" key="5">
    <source>
        <dbReference type="ARBA" id="ARBA00023277"/>
    </source>
</evidence>
<keyword evidence="2" id="KW-0479">Metal-binding</keyword>
<evidence type="ECO:0000256" key="2">
    <source>
        <dbReference type="ARBA" id="ARBA00022723"/>
    </source>
</evidence>
<dbReference type="SUPFAM" id="SSF88713">
    <property type="entry name" value="Glycoside hydrolase/deacetylase"/>
    <property type="match status" value="1"/>
</dbReference>
<dbReference type="GO" id="GO:0005975">
    <property type="term" value="P:carbohydrate metabolic process"/>
    <property type="evidence" value="ECO:0007669"/>
    <property type="project" value="InterPro"/>
</dbReference>
<dbReference type="GO" id="GO:0019213">
    <property type="term" value="F:deacetylase activity"/>
    <property type="evidence" value="ECO:0007669"/>
    <property type="project" value="TreeGrafter"/>
</dbReference>